<proteinExistence type="predicted"/>
<dbReference type="KEGG" id="pmaw:MACH26_28010"/>
<dbReference type="AlphaFoldDB" id="A0AA48KV93"/>
<reference evidence="1" key="1">
    <citation type="submission" date="2023-01" db="EMBL/GenBank/DDBJ databases">
        <title>Complete genome sequence of Planctobacterium marinum strain Dej080120_11.</title>
        <authorList>
            <person name="Ueki S."/>
            <person name="Maruyama F."/>
        </authorList>
    </citation>
    <scope>NUCLEOTIDE SEQUENCE</scope>
    <source>
        <strain evidence="1">Dej080120_11</strain>
    </source>
</reference>
<keyword evidence="2" id="KW-1185">Reference proteome</keyword>
<organism evidence="1 2">
    <name type="scientific">Planctobacterium marinum</name>
    <dbReference type="NCBI Taxonomy" id="1631968"/>
    <lineage>
        <taxon>Bacteria</taxon>
        <taxon>Pseudomonadati</taxon>
        <taxon>Pseudomonadota</taxon>
        <taxon>Gammaproteobacteria</taxon>
        <taxon>Alteromonadales</taxon>
        <taxon>Alteromonadaceae</taxon>
        <taxon>Planctobacterium</taxon>
    </lineage>
</organism>
<dbReference type="Gene3D" id="1.25.40.10">
    <property type="entry name" value="Tetratricopeptide repeat domain"/>
    <property type="match status" value="1"/>
</dbReference>
<dbReference type="Proteomes" id="UP001333710">
    <property type="component" value="Chromosome"/>
</dbReference>
<dbReference type="SUPFAM" id="SSF81901">
    <property type="entry name" value="HCP-like"/>
    <property type="match status" value="1"/>
</dbReference>
<dbReference type="InterPro" id="IPR011990">
    <property type="entry name" value="TPR-like_helical_dom_sf"/>
</dbReference>
<sequence>MCSLLQASYCGYIPRLEAWAEQDIAPEIHLFAATERGSAEAAQRLHKLAESQQNLHWIRLLADKGFAEAHYYLAMQTDSPAQKRRHLMAAAEKHHLEALFELGIHDNSPDSKVYFLEQAAQLDYFPAQQALYQWYWFHEDYKSALPWLRKVAQQDGNAALTLALHLWRTGKREMAKRSFKSAQTLGSEEASQYLNLITRYWQKQESHSTPAPQCAMQLQFVATSLDSMKQAHDFYQRFADDTELSTLPICLNTPVWVEQPEFQCQNRASNNYRIECPLFVLDEIFEPDSFTHLTVFTRQGKANVVNGVMYLDLADKYTVFVHELAHFVGFVDEYPLSDEFAHYYCDGQQEFPNLVVLPEGNSVESLNLEYWQGFDADIALSRASTCRNHSAQAYKLSGRMTFMEFHDTGYIPDIYKAIWRERLLSREHVRPAAINIAQSLEEIGNVPAAQKWWQQYNNWR</sequence>
<evidence type="ECO:0000313" key="2">
    <source>
        <dbReference type="Proteomes" id="UP001333710"/>
    </source>
</evidence>
<evidence type="ECO:0008006" key="3">
    <source>
        <dbReference type="Google" id="ProtNLM"/>
    </source>
</evidence>
<accession>A0AA48KV93</accession>
<protein>
    <recommendedName>
        <fullName evidence="3">Sel1 repeat family protein</fullName>
    </recommendedName>
</protein>
<dbReference type="EMBL" id="AP027272">
    <property type="protein sequence ID" value="BDX07280.1"/>
    <property type="molecule type" value="Genomic_DNA"/>
</dbReference>
<name>A0AA48KV93_9ALTE</name>
<evidence type="ECO:0000313" key="1">
    <source>
        <dbReference type="EMBL" id="BDX07280.1"/>
    </source>
</evidence>
<gene>
    <name evidence="1" type="ORF">MACH26_28010</name>
</gene>
<dbReference type="RefSeq" id="WP_338293263.1">
    <property type="nucleotide sequence ID" value="NZ_AP027272.1"/>
</dbReference>